<evidence type="ECO:0000313" key="12">
    <source>
        <dbReference type="Proteomes" id="UP000002274"/>
    </source>
</evidence>
<feature type="transmembrane region" description="Helical" evidence="8">
    <location>
        <begin position="165"/>
        <end position="187"/>
    </location>
</feature>
<dbReference type="InterPro" id="IPR036640">
    <property type="entry name" value="ABC1_TM_sf"/>
</dbReference>
<evidence type="ECO:0000256" key="6">
    <source>
        <dbReference type="ARBA" id="ARBA00022989"/>
    </source>
</evidence>
<dbReference type="GO" id="GO:0005886">
    <property type="term" value="C:plasma membrane"/>
    <property type="evidence" value="ECO:0007669"/>
    <property type="project" value="UniProtKB-SubCell"/>
</dbReference>
<dbReference type="InterPro" id="IPR050835">
    <property type="entry name" value="ABC_transporter_sub-D"/>
</dbReference>
<feature type="transmembrane region" description="Helical" evidence="8">
    <location>
        <begin position="362"/>
        <end position="380"/>
    </location>
</feature>
<dbReference type="CDD" id="cd03223">
    <property type="entry name" value="ABCD_peroxisomal_ALDP"/>
    <property type="match status" value="1"/>
</dbReference>
<evidence type="ECO:0000256" key="8">
    <source>
        <dbReference type="SAM" id="Phobius"/>
    </source>
</evidence>
<evidence type="ECO:0000256" key="3">
    <source>
        <dbReference type="ARBA" id="ARBA00022692"/>
    </source>
</evidence>
<evidence type="ECO:0000256" key="4">
    <source>
        <dbReference type="ARBA" id="ARBA00022741"/>
    </source>
</evidence>
<feature type="transmembrane region" description="Helical" evidence="8">
    <location>
        <begin position="122"/>
        <end position="145"/>
    </location>
</feature>
<dbReference type="Pfam" id="PF06472">
    <property type="entry name" value="ABC_membrane_2"/>
    <property type="match status" value="1"/>
</dbReference>
<dbReference type="PANTHER" id="PTHR11384:SF59">
    <property type="entry name" value="LYSOSOMAL COBALAMIN TRANSPORTER ABCD4"/>
    <property type="match status" value="1"/>
</dbReference>
<dbReference type="AlphaFoldDB" id="A2C6F8"/>
<evidence type="ECO:0000256" key="2">
    <source>
        <dbReference type="ARBA" id="ARBA00022448"/>
    </source>
</evidence>
<dbReference type="GO" id="GO:0140359">
    <property type="term" value="F:ABC-type transporter activity"/>
    <property type="evidence" value="ECO:0007669"/>
    <property type="project" value="InterPro"/>
</dbReference>
<dbReference type="STRING" id="59922.P9303_03151"/>
<dbReference type="Proteomes" id="UP000002274">
    <property type="component" value="Chromosome"/>
</dbReference>
<dbReference type="Pfam" id="PF00005">
    <property type="entry name" value="ABC_tran"/>
    <property type="match status" value="1"/>
</dbReference>
<feature type="transmembrane region" description="Helical" evidence="8">
    <location>
        <begin position="272"/>
        <end position="293"/>
    </location>
</feature>
<dbReference type="KEGG" id="pmf:P9303_03151"/>
<feature type="transmembrane region" description="Helical" evidence="8">
    <location>
        <begin position="42"/>
        <end position="65"/>
    </location>
</feature>
<evidence type="ECO:0000256" key="7">
    <source>
        <dbReference type="ARBA" id="ARBA00023136"/>
    </source>
</evidence>
<feature type="transmembrane region" description="Helical" evidence="8">
    <location>
        <begin position="91"/>
        <end position="110"/>
    </location>
</feature>
<dbReference type="InterPro" id="IPR011527">
    <property type="entry name" value="ABC1_TM_dom"/>
</dbReference>
<reference evidence="11 12" key="1">
    <citation type="journal article" date="2007" name="PLoS Genet.">
        <title>Patterns and implications of gene gain and loss in the evolution of Prochlorococcus.</title>
        <authorList>
            <person name="Kettler G.C."/>
            <person name="Martiny A.C."/>
            <person name="Huang K."/>
            <person name="Zucker J."/>
            <person name="Coleman M.L."/>
            <person name="Rodrigue S."/>
            <person name="Chen F."/>
            <person name="Lapidus A."/>
            <person name="Ferriera S."/>
            <person name="Johnson J."/>
            <person name="Steglich C."/>
            <person name="Church G.M."/>
            <person name="Richardson P."/>
            <person name="Chisholm S.W."/>
        </authorList>
    </citation>
    <scope>NUCLEOTIDE SEQUENCE [LARGE SCALE GENOMIC DNA]</scope>
    <source>
        <strain evidence="11 12">MIT 9303</strain>
    </source>
</reference>
<gene>
    <name evidence="11" type="ordered locus">P9303_03151</name>
</gene>
<dbReference type="RefSeq" id="WP_011824994.1">
    <property type="nucleotide sequence ID" value="NC_008820.1"/>
</dbReference>
<evidence type="ECO:0000256" key="1">
    <source>
        <dbReference type="ARBA" id="ARBA00004651"/>
    </source>
</evidence>
<evidence type="ECO:0000259" key="10">
    <source>
        <dbReference type="PROSITE" id="PS50929"/>
    </source>
</evidence>
<dbReference type="InterPro" id="IPR027417">
    <property type="entry name" value="P-loop_NTPase"/>
</dbReference>
<dbReference type="SUPFAM" id="SSF90123">
    <property type="entry name" value="ABC transporter transmembrane region"/>
    <property type="match status" value="1"/>
</dbReference>
<feature type="domain" description="ABC transporter" evidence="9">
    <location>
        <begin position="451"/>
        <end position="664"/>
    </location>
</feature>
<dbReference type="BioCyc" id="PMAR59922:G1G80-297-MONOMER"/>
<name>A2C6F8_PROM3</name>
<sequence>MTTTTRRQALQGLSNQLGKFRRLAQPFFLPLDQANGWQFTGLLVALIFCVGGLVLVALTGLIAVLERLQPVLTENYFGGVAGTIETIWSSWWGWAFSGLFVIGAGSFFGMRQQLRHKRWLHWLMLAVIVLMLLAVNGINAGIGFIARDLTNALVEREESGFYRILIIYACCFVVALPIRVSQIFFTLKLGIIWRDWLSRSLISDFMSNRAYYVLDPNDEQATDVDNPDQRITDDTRSFTAQSLQFTLGVFDAILTFSLNILILWGISRTLTFSLFGYASFATAVLIVAGRKLVKINFDQLRFEADFRYGLVHIRNNAESIAFYSGEEPEQEETQRRLGSVVKNFNLLIVWQVIISAMQRSSTYAGVFFPYVIMAVPYFAGEIDYGSFVQAGFAFNMVEGSLFFVVNRIDELAQFTAGVSRLEGFQSKVEKISRQTAVVDSPTSSSGNSILIQHADLYPPNGGQQIINDLSLNVEESEKLLVVGPSGCGKTSLLRMISGLWNPRQGSVQRPASGDLLFIPQKPYMILGSLREQLCYPADEDRFSDDQLKAVLEEVRLLQILERYPDLDVKQDWPRILSLGEQQRLAFGRLLLNAPRFVVLDEATSALDVKIEKHLYKLLEDRDLAVISVGHRSTLIDFHDSVLELLGNGKWRLIPTATYLLSQDPGLV</sequence>
<protein>
    <submittedName>
        <fullName evidence="11">ABC transporter, ATP binding protein</fullName>
    </submittedName>
</protein>
<dbReference type="PROSITE" id="PS50893">
    <property type="entry name" value="ABC_TRANSPORTER_2"/>
    <property type="match status" value="1"/>
</dbReference>
<keyword evidence="7 8" id="KW-0472">Membrane</keyword>
<keyword evidence="5" id="KW-0067">ATP-binding</keyword>
<dbReference type="PROSITE" id="PS00211">
    <property type="entry name" value="ABC_TRANSPORTER_1"/>
    <property type="match status" value="1"/>
</dbReference>
<accession>A2C6F8</accession>
<dbReference type="EMBL" id="CP000554">
    <property type="protein sequence ID" value="ABM77068.1"/>
    <property type="molecule type" value="Genomic_DNA"/>
</dbReference>
<evidence type="ECO:0000259" key="9">
    <source>
        <dbReference type="PROSITE" id="PS50893"/>
    </source>
</evidence>
<comment type="subcellular location">
    <subcellularLocation>
        <location evidence="1">Cell membrane</location>
        <topology evidence="1">Multi-pass membrane protein</topology>
    </subcellularLocation>
</comment>
<keyword evidence="3 8" id="KW-0812">Transmembrane</keyword>
<dbReference type="GO" id="GO:0005524">
    <property type="term" value="F:ATP binding"/>
    <property type="evidence" value="ECO:0007669"/>
    <property type="project" value="UniProtKB-KW"/>
</dbReference>
<evidence type="ECO:0000256" key="5">
    <source>
        <dbReference type="ARBA" id="ARBA00022840"/>
    </source>
</evidence>
<keyword evidence="4" id="KW-0547">Nucleotide-binding</keyword>
<organism evidence="11 12">
    <name type="scientific">Prochlorococcus marinus (strain MIT 9303)</name>
    <dbReference type="NCBI Taxonomy" id="59922"/>
    <lineage>
        <taxon>Bacteria</taxon>
        <taxon>Bacillati</taxon>
        <taxon>Cyanobacteriota</taxon>
        <taxon>Cyanophyceae</taxon>
        <taxon>Synechococcales</taxon>
        <taxon>Prochlorococcaceae</taxon>
        <taxon>Prochlorococcus</taxon>
    </lineage>
</organism>
<dbReference type="HOGENOM" id="CLU_007587_6_0_3"/>
<feature type="domain" description="ABC transmembrane type-1" evidence="10">
    <location>
        <begin position="126"/>
        <end position="413"/>
    </location>
</feature>
<dbReference type="SUPFAM" id="SSF52540">
    <property type="entry name" value="P-loop containing nucleoside triphosphate hydrolases"/>
    <property type="match status" value="1"/>
</dbReference>
<dbReference type="InterPro" id="IPR003439">
    <property type="entry name" value="ABC_transporter-like_ATP-bd"/>
</dbReference>
<dbReference type="InterPro" id="IPR003593">
    <property type="entry name" value="AAA+_ATPase"/>
</dbReference>
<dbReference type="SMART" id="SM00382">
    <property type="entry name" value="AAA"/>
    <property type="match status" value="1"/>
</dbReference>
<dbReference type="Gene3D" id="3.40.50.300">
    <property type="entry name" value="P-loop containing nucleotide triphosphate hydrolases"/>
    <property type="match status" value="1"/>
</dbReference>
<proteinExistence type="predicted"/>
<keyword evidence="2" id="KW-0813">Transport</keyword>
<dbReference type="GO" id="GO:0016887">
    <property type="term" value="F:ATP hydrolysis activity"/>
    <property type="evidence" value="ECO:0007669"/>
    <property type="project" value="InterPro"/>
</dbReference>
<dbReference type="PROSITE" id="PS50929">
    <property type="entry name" value="ABC_TM1F"/>
    <property type="match status" value="1"/>
</dbReference>
<evidence type="ECO:0000313" key="11">
    <source>
        <dbReference type="EMBL" id="ABM77068.1"/>
    </source>
</evidence>
<keyword evidence="6 8" id="KW-1133">Transmembrane helix</keyword>
<feature type="transmembrane region" description="Helical" evidence="8">
    <location>
        <begin position="245"/>
        <end position="266"/>
    </location>
</feature>
<dbReference type="PANTHER" id="PTHR11384">
    <property type="entry name" value="ATP-BINDING CASSETTE, SUB-FAMILY D MEMBER"/>
    <property type="match status" value="1"/>
</dbReference>
<dbReference type="InterPro" id="IPR017871">
    <property type="entry name" value="ABC_transporter-like_CS"/>
</dbReference>
<dbReference type="Gene3D" id="1.20.1560.10">
    <property type="entry name" value="ABC transporter type 1, transmembrane domain"/>
    <property type="match status" value="1"/>
</dbReference>